<gene>
    <name evidence="1" type="ORF">J2Z42_000806</name>
</gene>
<organism evidence="1 2">
    <name type="scientific">Clostridium algifaecis</name>
    <dbReference type="NCBI Taxonomy" id="1472040"/>
    <lineage>
        <taxon>Bacteria</taxon>
        <taxon>Bacillati</taxon>
        <taxon>Bacillota</taxon>
        <taxon>Clostridia</taxon>
        <taxon>Eubacteriales</taxon>
        <taxon>Clostridiaceae</taxon>
        <taxon>Clostridium</taxon>
    </lineage>
</organism>
<name>A0ABS4KRL3_9CLOT</name>
<proteinExistence type="predicted"/>
<dbReference type="RefSeq" id="WP_209701073.1">
    <property type="nucleotide sequence ID" value="NZ_JAGGLM010000003.1"/>
</dbReference>
<sequence>MRKNYRMKRTISVKMFISELGQNFSEYIKNRLMDLEIRCVLTRKDKSYMLDIKHVEHIKYACTTENTAKVAEKEYVYGCFIVKDDELYFSKNFVSTENVMMPDKACNIYDSLEGEEISIDCEDGDGDGDGDEDIMAKKIDDNNINFIIDSILKICPDVSQKYLDIVHEMISHAEIKKNNTFHITTY</sequence>
<dbReference type="EMBL" id="JAGGLM010000003">
    <property type="protein sequence ID" value="MBP2032141.1"/>
    <property type="molecule type" value="Genomic_DNA"/>
</dbReference>
<keyword evidence="2" id="KW-1185">Reference proteome</keyword>
<evidence type="ECO:0000313" key="2">
    <source>
        <dbReference type="Proteomes" id="UP001519307"/>
    </source>
</evidence>
<protein>
    <submittedName>
        <fullName evidence="1">Uncharacterized protein</fullName>
    </submittedName>
</protein>
<comment type="caution">
    <text evidence="1">The sequence shown here is derived from an EMBL/GenBank/DDBJ whole genome shotgun (WGS) entry which is preliminary data.</text>
</comment>
<evidence type="ECO:0000313" key="1">
    <source>
        <dbReference type="EMBL" id="MBP2032141.1"/>
    </source>
</evidence>
<dbReference type="Proteomes" id="UP001519307">
    <property type="component" value="Unassembled WGS sequence"/>
</dbReference>
<reference evidence="1 2" key="1">
    <citation type="submission" date="2021-03" db="EMBL/GenBank/DDBJ databases">
        <title>Genomic Encyclopedia of Type Strains, Phase IV (KMG-IV): sequencing the most valuable type-strain genomes for metagenomic binning, comparative biology and taxonomic classification.</title>
        <authorList>
            <person name="Goeker M."/>
        </authorList>
    </citation>
    <scope>NUCLEOTIDE SEQUENCE [LARGE SCALE GENOMIC DNA]</scope>
    <source>
        <strain evidence="1 2">DSM 28783</strain>
    </source>
</reference>
<accession>A0ABS4KRL3</accession>